<dbReference type="SUPFAM" id="SSF56349">
    <property type="entry name" value="DNA breaking-rejoining enzymes"/>
    <property type="match status" value="1"/>
</dbReference>
<organism evidence="8 9">
    <name type="scientific">Herpetosiphon aurantiacus (strain ATCC 23779 / DSM 785 / 114-95)</name>
    <dbReference type="NCBI Taxonomy" id="316274"/>
    <lineage>
        <taxon>Bacteria</taxon>
        <taxon>Bacillati</taxon>
        <taxon>Chloroflexota</taxon>
        <taxon>Chloroflexia</taxon>
        <taxon>Herpetosiphonales</taxon>
        <taxon>Herpetosiphonaceae</taxon>
        <taxon>Herpetosiphon</taxon>
    </lineage>
</organism>
<evidence type="ECO:0000256" key="2">
    <source>
        <dbReference type="ARBA" id="ARBA00022908"/>
    </source>
</evidence>
<feature type="domain" description="Core-binding (CB)" evidence="7">
    <location>
        <begin position="1"/>
        <end position="82"/>
    </location>
</feature>
<dbReference type="Gene3D" id="1.10.443.10">
    <property type="entry name" value="Intergrase catalytic core"/>
    <property type="match status" value="1"/>
</dbReference>
<evidence type="ECO:0000259" key="6">
    <source>
        <dbReference type="PROSITE" id="PS51898"/>
    </source>
</evidence>
<dbReference type="Pfam" id="PF13495">
    <property type="entry name" value="Phage_int_SAM_4"/>
    <property type="match status" value="1"/>
</dbReference>
<name>A9B8X9_HERA2</name>
<dbReference type="GO" id="GO:0015074">
    <property type="term" value="P:DNA integration"/>
    <property type="evidence" value="ECO:0007669"/>
    <property type="project" value="UniProtKB-KW"/>
</dbReference>
<dbReference type="GO" id="GO:0003677">
    <property type="term" value="F:DNA binding"/>
    <property type="evidence" value="ECO:0007669"/>
    <property type="project" value="UniProtKB-UniRule"/>
</dbReference>
<dbReference type="InterPro" id="IPR002104">
    <property type="entry name" value="Integrase_catalytic"/>
</dbReference>
<dbReference type="InterPro" id="IPR010998">
    <property type="entry name" value="Integrase_recombinase_N"/>
</dbReference>
<dbReference type="Proteomes" id="UP000000787">
    <property type="component" value="Plasmid pHAU01"/>
</dbReference>
<keyword evidence="8" id="KW-0614">Plasmid</keyword>
<dbReference type="Gene3D" id="1.10.150.130">
    <property type="match status" value="1"/>
</dbReference>
<dbReference type="EMBL" id="CP000876">
    <property type="protein sequence ID" value="ABX07793.1"/>
    <property type="molecule type" value="Genomic_DNA"/>
</dbReference>
<evidence type="ECO:0000256" key="4">
    <source>
        <dbReference type="ARBA" id="ARBA00023172"/>
    </source>
</evidence>
<dbReference type="Pfam" id="PF00589">
    <property type="entry name" value="Phage_integrase"/>
    <property type="match status" value="1"/>
</dbReference>
<evidence type="ECO:0000256" key="1">
    <source>
        <dbReference type="ARBA" id="ARBA00008857"/>
    </source>
</evidence>
<geneLocation type="plasmid" evidence="8 9">
    <name>pHAU01</name>
</geneLocation>
<comment type="similarity">
    <text evidence="1">Belongs to the 'phage' integrase family.</text>
</comment>
<dbReference type="AlphaFoldDB" id="A9B8X9"/>
<dbReference type="PANTHER" id="PTHR30349">
    <property type="entry name" value="PHAGE INTEGRASE-RELATED"/>
    <property type="match status" value="1"/>
</dbReference>
<evidence type="ECO:0000313" key="8">
    <source>
        <dbReference type="EMBL" id="ABX07793.1"/>
    </source>
</evidence>
<dbReference type="InterPro" id="IPR044068">
    <property type="entry name" value="CB"/>
</dbReference>
<evidence type="ECO:0000259" key="7">
    <source>
        <dbReference type="PROSITE" id="PS51900"/>
    </source>
</evidence>
<dbReference type="InterPro" id="IPR011010">
    <property type="entry name" value="DNA_brk_join_enz"/>
</dbReference>
<keyword evidence="2" id="KW-0229">DNA integration</keyword>
<accession>A9B8X9</accession>
<dbReference type="PANTHER" id="PTHR30349:SF64">
    <property type="entry name" value="PROPHAGE INTEGRASE INTD-RELATED"/>
    <property type="match status" value="1"/>
</dbReference>
<evidence type="ECO:0000256" key="3">
    <source>
        <dbReference type="ARBA" id="ARBA00023125"/>
    </source>
</evidence>
<sequence>MTTPLRQRMIDDMQIRGLSAQTQSAYVQAVRQLAQYFNTPPDRLSDDQLRRYFLYLRTEKQVSASTITVTLCAIRFLYQHTLQRSWPLLDALRPPKAQPLPVVLSRDEVRAILHQVRTPRHRVCLSIIYACGLRLMEGVRLQVCNIDSARLMLHIQHGKGNKDRYIPLPPPALAMLRAHWRSHQHPRWLFPSHWVDKALPIAARSVSMSRDGVQRAFLLACQASGMRKHATVHTLRHSWATHLLEAGVNLRIIQGWLGHTSPTTTAHYTHLTQHAESSAAITSQRLFEELQ</sequence>
<dbReference type="InterPro" id="IPR013762">
    <property type="entry name" value="Integrase-like_cat_sf"/>
</dbReference>
<evidence type="ECO:0000313" key="9">
    <source>
        <dbReference type="Proteomes" id="UP000000787"/>
    </source>
</evidence>
<dbReference type="InParanoid" id="A9B8X9"/>
<dbReference type="InterPro" id="IPR050090">
    <property type="entry name" value="Tyrosine_recombinase_XerCD"/>
</dbReference>
<evidence type="ECO:0000256" key="5">
    <source>
        <dbReference type="PROSITE-ProRule" id="PRU01248"/>
    </source>
</evidence>
<keyword evidence="4" id="KW-0233">DNA recombination</keyword>
<dbReference type="BioCyc" id="HAUR316274:GHYA-5227-MONOMER"/>
<dbReference type="InterPro" id="IPR004107">
    <property type="entry name" value="Integrase_SAM-like_N"/>
</dbReference>
<reference evidence="8 9" key="1">
    <citation type="journal article" date="2011" name="Stand. Genomic Sci.">
        <title>Complete genome sequence of the filamentous gliding predatory bacterium Herpetosiphon aurantiacus type strain (114-95(T)).</title>
        <authorList>
            <person name="Kiss H."/>
            <person name="Nett M."/>
            <person name="Domin N."/>
            <person name="Martin K."/>
            <person name="Maresca J.A."/>
            <person name="Copeland A."/>
            <person name="Lapidus A."/>
            <person name="Lucas S."/>
            <person name="Berry K.W."/>
            <person name="Glavina Del Rio T."/>
            <person name="Dalin E."/>
            <person name="Tice H."/>
            <person name="Pitluck S."/>
            <person name="Richardson P."/>
            <person name="Bruce D."/>
            <person name="Goodwin L."/>
            <person name="Han C."/>
            <person name="Detter J.C."/>
            <person name="Schmutz J."/>
            <person name="Brettin T."/>
            <person name="Land M."/>
            <person name="Hauser L."/>
            <person name="Kyrpides N.C."/>
            <person name="Ivanova N."/>
            <person name="Goker M."/>
            <person name="Woyke T."/>
            <person name="Klenk H.P."/>
            <person name="Bryant D.A."/>
        </authorList>
    </citation>
    <scope>NUCLEOTIDE SEQUENCE [LARGE SCALE GENOMIC DNA]</scope>
    <source>
        <strain evidence="9">ATCC 23779 / DSM 785 / 114-95</strain>
        <plasmid evidence="8">pHAU01</plasmid>
    </source>
</reference>
<dbReference type="PROSITE" id="PS51900">
    <property type="entry name" value="CB"/>
    <property type="match status" value="1"/>
</dbReference>
<protein>
    <submittedName>
        <fullName evidence="8">Integrase family protein</fullName>
    </submittedName>
</protein>
<keyword evidence="3 5" id="KW-0238">DNA-binding</keyword>
<keyword evidence="9" id="KW-1185">Reference proteome</keyword>
<proteinExistence type="inferred from homology"/>
<feature type="domain" description="Tyr recombinase" evidence="6">
    <location>
        <begin position="99"/>
        <end position="283"/>
    </location>
</feature>
<dbReference type="PROSITE" id="PS51898">
    <property type="entry name" value="TYR_RECOMBINASE"/>
    <property type="match status" value="1"/>
</dbReference>
<dbReference type="KEGG" id="hau:Haur_5165"/>
<gene>
    <name evidence="8" type="ordered locus">Haur_5165</name>
</gene>
<dbReference type="GO" id="GO:0006310">
    <property type="term" value="P:DNA recombination"/>
    <property type="evidence" value="ECO:0007669"/>
    <property type="project" value="UniProtKB-KW"/>
</dbReference>
<dbReference type="HOGENOM" id="CLU_027562_9_5_0"/>